<dbReference type="PANTHER" id="PTHR11506:SF35">
    <property type="entry name" value="LYSOSOME-ASSOCIATED MEMBRANE GLYCOPROTEIN 5"/>
    <property type="match status" value="1"/>
</dbReference>
<evidence type="ECO:0000256" key="8">
    <source>
        <dbReference type="SAM" id="Phobius"/>
    </source>
</evidence>
<dbReference type="GO" id="GO:0005886">
    <property type="term" value="C:plasma membrane"/>
    <property type="evidence" value="ECO:0007669"/>
    <property type="project" value="TreeGrafter"/>
</dbReference>
<feature type="transmembrane region" description="Helical" evidence="8">
    <location>
        <begin position="222"/>
        <end position="244"/>
    </location>
</feature>
<dbReference type="Gene3D" id="2.40.160.110">
    <property type="match status" value="1"/>
</dbReference>
<organism evidence="9">
    <name type="scientific">Medioppia subpectinata</name>
    <dbReference type="NCBI Taxonomy" id="1979941"/>
    <lineage>
        <taxon>Eukaryota</taxon>
        <taxon>Metazoa</taxon>
        <taxon>Ecdysozoa</taxon>
        <taxon>Arthropoda</taxon>
        <taxon>Chelicerata</taxon>
        <taxon>Arachnida</taxon>
        <taxon>Acari</taxon>
        <taxon>Acariformes</taxon>
        <taxon>Sarcoptiformes</taxon>
        <taxon>Oribatida</taxon>
        <taxon>Brachypylina</taxon>
        <taxon>Oppioidea</taxon>
        <taxon>Oppiidae</taxon>
        <taxon>Medioppia</taxon>
    </lineage>
</organism>
<gene>
    <name evidence="9" type="ORF">OSB1V03_LOCUS15377</name>
</gene>
<dbReference type="AlphaFoldDB" id="A0A7R9Q8J6"/>
<comment type="caution">
    <text evidence="7">Lacks conserved residue(s) required for the propagation of feature annotation.</text>
</comment>
<dbReference type="GO" id="GO:0031902">
    <property type="term" value="C:late endosome membrane"/>
    <property type="evidence" value="ECO:0007669"/>
    <property type="project" value="TreeGrafter"/>
</dbReference>
<evidence type="ECO:0000256" key="3">
    <source>
        <dbReference type="ARBA" id="ARBA00022729"/>
    </source>
</evidence>
<keyword evidence="6" id="KW-0325">Glycoprotein</keyword>
<sequence length="258" mass="28184">MISAAPISSPKPTVVLGLPTKQPAPAFTFTTWDENGLICILAKIEASFTITYDIEGGTQVLIDRIPIDATSKGRCDYLLDEKPVLDVSWIGGFTFRMIFEKVGELNWGINSIDLLYNTADSLFRGSTKGGKKVARSVEGSLGMFTTQLGKSYLCPSPPVINLFESKTGKQTVVLRLTNIQIQAFQIESGKFAPMVRCSSVGFGSGVQAFPPIRFSLEQDDSVPVIVGSITIMVSILVVVGYAVYRSWFVRRVDYDTMG</sequence>
<evidence type="ECO:0000256" key="1">
    <source>
        <dbReference type="ARBA" id="ARBA00004251"/>
    </source>
</evidence>
<evidence type="ECO:0000313" key="10">
    <source>
        <dbReference type="Proteomes" id="UP000759131"/>
    </source>
</evidence>
<keyword evidence="2 7" id="KW-0812">Transmembrane</keyword>
<comment type="similarity">
    <text evidence="7">Belongs to the LAMP family.</text>
</comment>
<evidence type="ECO:0000256" key="2">
    <source>
        <dbReference type="ARBA" id="ARBA00022692"/>
    </source>
</evidence>
<dbReference type="EMBL" id="OC870378">
    <property type="protein sequence ID" value="CAD7634985.1"/>
    <property type="molecule type" value="Genomic_DNA"/>
</dbReference>
<evidence type="ECO:0000313" key="9">
    <source>
        <dbReference type="EMBL" id="CAD7634985.1"/>
    </source>
</evidence>
<dbReference type="Proteomes" id="UP000759131">
    <property type="component" value="Unassembled WGS sequence"/>
</dbReference>
<proteinExistence type="inferred from homology"/>
<dbReference type="PANTHER" id="PTHR11506">
    <property type="entry name" value="LYSOSOME-ASSOCIATED MEMBRANE GLYCOPROTEIN"/>
    <property type="match status" value="1"/>
</dbReference>
<evidence type="ECO:0008006" key="11">
    <source>
        <dbReference type="Google" id="ProtNLM"/>
    </source>
</evidence>
<dbReference type="PROSITE" id="PS51407">
    <property type="entry name" value="LAMP_3"/>
    <property type="match status" value="1"/>
</dbReference>
<evidence type="ECO:0000256" key="5">
    <source>
        <dbReference type="ARBA" id="ARBA00023136"/>
    </source>
</evidence>
<name>A0A7R9Q8J6_9ACAR</name>
<dbReference type="GO" id="GO:0072594">
    <property type="term" value="P:establishment of protein localization to organelle"/>
    <property type="evidence" value="ECO:0007669"/>
    <property type="project" value="TreeGrafter"/>
</dbReference>
<dbReference type="EMBL" id="CAJPIZ010015803">
    <property type="protein sequence ID" value="CAG2115415.1"/>
    <property type="molecule type" value="Genomic_DNA"/>
</dbReference>
<dbReference type="InterPro" id="IPR002000">
    <property type="entry name" value="Lysosome-assoc_membr_glycop"/>
</dbReference>
<comment type="subcellular location">
    <subcellularLocation>
        <location evidence="1">Cell membrane</location>
        <topology evidence="1">Single-pass type I membrane protein</topology>
    </subcellularLocation>
    <subcellularLocation>
        <location evidence="7">Membrane</location>
        <topology evidence="7">Single-pass type I membrane protein</topology>
    </subcellularLocation>
</comment>
<dbReference type="GO" id="GO:0005765">
    <property type="term" value="C:lysosomal membrane"/>
    <property type="evidence" value="ECO:0007669"/>
    <property type="project" value="TreeGrafter"/>
</dbReference>
<reference evidence="9" key="1">
    <citation type="submission" date="2020-11" db="EMBL/GenBank/DDBJ databases">
        <authorList>
            <person name="Tran Van P."/>
        </authorList>
    </citation>
    <scope>NUCLEOTIDE SEQUENCE</scope>
</reference>
<evidence type="ECO:0000256" key="4">
    <source>
        <dbReference type="ARBA" id="ARBA00022989"/>
    </source>
</evidence>
<evidence type="ECO:0000256" key="6">
    <source>
        <dbReference type="ARBA" id="ARBA00023180"/>
    </source>
</evidence>
<keyword evidence="10" id="KW-1185">Reference proteome</keyword>
<accession>A0A7R9Q8J6</accession>
<keyword evidence="4 8" id="KW-1133">Transmembrane helix</keyword>
<keyword evidence="3" id="KW-0732">Signal</keyword>
<keyword evidence="5 7" id="KW-0472">Membrane</keyword>
<protein>
    <recommendedName>
        <fullName evidence="11">Lysosome-associated membrane glycoprotein 5</fullName>
    </recommendedName>
</protein>
<evidence type="ECO:0000256" key="7">
    <source>
        <dbReference type="PROSITE-ProRule" id="PRU00740"/>
    </source>
</evidence>
<dbReference type="OrthoDB" id="6248302at2759"/>